<reference evidence="3" key="1">
    <citation type="journal article" date="2013" name="Genome Announc.">
        <title>Complete Chromosome Sequence of Carnobacterium maltaromaticum LMA 28.</title>
        <authorList>
            <person name="Cailliez-Grimal C."/>
            <person name="Chaillou S."/>
            <person name="Anba-Mondoloni J."/>
            <person name="Loux V."/>
            <person name="Afzal M.I."/>
            <person name="Rahman A."/>
            <person name="Kergourlay G."/>
            <person name="Champomier-Verges M.C."/>
            <person name="Zagorec M."/>
            <person name="Dalgaard P."/>
            <person name="Leisner J.J."/>
            <person name="Prevost H."/>
            <person name="Revol-Junelles A.M."/>
            <person name="Borges F."/>
        </authorList>
    </citation>
    <scope>NUCLEOTIDE SEQUENCE</scope>
    <source>
        <strain evidence="3">LMA28</strain>
    </source>
</reference>
<evidence type="ECO:0000313" key="2">
    <source>
        <dbReference type="EMBL" id="CCO11785.2"/>
    </source>
</evidence>
<keyword evidence="1" id="KW-0812">Transmembrane</keyword>
<evidence type="ECO:0000313" key="3">
    <source>
        <dbReference type="Proteomes" id="UP000000212"/>
    </source>
</evidence>
<dbReference type="STRING" id="1234679.BN424_2345"/>
<accession>K8E574</accession>
<keyword evidence="1" id="KW-0472">Membrane</keyword>
<sequence>MNIEKYSISKLKKKINNFNLFLSISLSNALAGMLLVYLKSPQIIEDLFPNKFSVETSIGMEFLFGVFGFLTGAFMPFISCFFITFILKILFLIAKIEISFNNISQVQTPV</sequence>
<dbReference type="Proteomes" id="UP000000212">
    <property type="component" value="Chromosome"/>
</dbReference>
<keyword evidence="1" id="KW-1133">Transmembrane helix</keyword>
<gene>
    <name evidence="2" type="ORF">BN424_2345</name>
</gene>
<dbReference type="AlphaFoldDB" id="K8E574"/>
<protein>
    <submittedName>
        <fullName evidence="2">Uncharacterized protein</fullName>
    </submittedName>
</protein>
<feature type="transmembrane region" description="Helical" evidence="1">
    <location>
        <begin position="20"/>
        <end position="38"/>
    </location>
</feature>
<proteinExistence type="predicted"/>
<dbReference type="KEGG" id="cml:BN424_2345"/>
<keyword evidence="3" id="KW-1185">Reference proteome</keyword>
<evidence type="ECO:0000256" key="1">
    <source>
        <dbReference type="SAM" id="Phobius"/>
    </source>
</evidence>
<name>K8E574_CARML</name>
<organism evidence="2 3">
    <name type="scientific">Carnobacterium maltaromaticum LMA28</name>
    <dbReference type="NCBI Taxonomy" id="1234679"/>
    <lineage>
        <taxon>Bacteria</taxon>
        <taxon>Bacillati</taxon>
        <taxon>Bacillota</taxon>
        <taxon>Bacilli</taxon>
        <taxon>Lactobacillales</taxon>
        <taxon>Carnobacteriaceae</taxon>
        <taxon>Carnobacterium</taxon>
    </lineage>
</organism>
<dbReference type="RefSeq" id="WP_016356534.1">
    <property type="nucleotide sequence ID" value="NC_019425.2"/>
</dbReference>
<dbReference type="EMBL" id="HE999757">
    <property type="protein sequence ID" value="CCO11785.2"/>
    <property type="molecule type" value="Genomic_DNA"/>
</dbReference>
<dbReference type="HOGENOM" id="CLU_2166437_0_0_9"/>
<feature type="transmembrane region" description="Helical" evidence="1">
    <location>
        <begin position="58"/>
        <end position="91"/>
    </location>
</feature>